<reference evidence="2" key="2">
    <citation type="journal article" date="2023" name="IMA Fungus">
        <title>Comparative genomic study of the Penicillium genus elucidates a diverse pangenome and 15 lateral gene transfer events.</title>
        <authorList>
            <person name="Petersen C."/>
            <person name="Sorensen T."/>
            <person name="Nielsen M.R."/>
            <person name="Sondergaard T.E."/>
            <person name="Sorensen J.L."/>
            <person name="Fitzpatrick D.A."/>
            <person name="Frisvad J.C."/>
            <person name="Nielsen K.L."/>
        </authorList>
    </citation>
    <scope>NUCLEOTIDE SEQUENCE</scope>
    <source>
        <strain evidence="2">IBT 16849</strain>
    </source>
</reference>
<feature type="region of interest" description="Disordered" evidence="1">
    <location>
        <begin position="1"/>
        <end position="26"/>
    </location>
</feature>
<accession>A0A9W9MSG8</accession>
<dbReference type="Proteomes" id="UP001150879">
    <property type="component" value="Unassembled WGS sequence"/>
</dbReference>
<evidence type="ECO:0000256" key="1">
    <source>
        <dbReference type="SAM" id="MobiDB-lite"/>
    </source>
</evidence>
<protein>
    <submittedName>
        <fullName evidence="2">Uncharacterized protein</fullName>
    </submittedName>
</protein>
<keyword evidence="3" id="KW-1185">Reference proteome</keyword>
<sequence length="74" mass="8614">MEEEILHKRNQYEGIDSSEPTPLTDTTYEPISATEIDFVPVLPEYPSTYTNGYAYIVNLKYLSKEEKRDTLEHV</sequence>
<name>A0A9W9MSG8_9EURO</name>
<dbReference type="AlphaFoldDB" id="A0A9W9MSG8"/>
<organism evidence="2 3">
    <name type="scientific">Penicillium cf. griseofulvum</name>
    <dbReference type="NCBI Taxonomy" id="2972120"/>
    <lineage>
        <taxon>Eukaryota</taxon>
        <taxon>Fungi</taxon>
        <taxon>Dikarya</taxon>
        <taxon>Ascomycota</taxon>
        <taxon>Pezizomycotina</taxon>
        <taxon>Eurotiomycetes</taxon>
        <taxon>Eurotiomycetidae</taxon>
        <taxon>Eurotiales</taxon>
        <taxon>Aspergillaceae</taxon>
        <taxon>Penicillium</taxon>
    </lineage>
</organism>
<feature type="compositionally biased region" description="Basic and acidic residues" evidence="1">
    <location>
        <begin position="1"/>
        <end position="11"/>
    </location>
</feature>
<evidence type="ECO:0000313" key="2">
    <source>
        <dbReference type="EMBL" id="KAJ5206623.1"/>
    </source>
</evidence>
<gene>
    <name evidence="2" type="ORF">N7472_003071</name>
</gene>
<evidence type="ECO:0000313" key="3">
    <source>
        <dbReference type="Proteomes" id="UP001150879"/>
    </source>
</evidence>
<proteinExistence type="predicted"/>
<dbReference type="EMBL" id="JAPQKP010000002">
    <property type="protein sequence ID" value="KAJ5206623.1"/>
    <property type="molecule type" value="Genomic_DNA"/>
</dbReference>
<comment type="caution">
    <text evidence="2">The sequence shown here is derived from an EMBL/GenBank/DDBJ whole genome shotgun (WGS) entry which is preliminary data.</text>
</comment>
<dbReference type="OrthoDB" id="4352951at2759"/>
<reference evidence="2" key="1">
    <citation type="submission" date="2022-11" db="EMBL/GenBank/DDBJ databases">
        <authorList>
            <person name="Petersen C."/>
        </authorList>
    </citation>
    <scope>NUCLEOTIDE SEQUENCE</scope>
    <source>
        <strain evidence="2">IBT 16849</strain>
    </source>
</reference>